<dbReference type="STRING" id="133383.A0A1R0H903"/>
<keyword evidence="4" id="KW-0863">Zinc-finger</keyword>
<feature type="compositionally biased region" description="Low complexity" evidence="7">
    <location>
        <begin position="1814"/>
        <end position="1825"/>
    </location>
</feature>
<keyword evidence="2" id="KW-0813">Transport</keyword>
<evidence type="ECO:0000259" key="8">
    <source>
        <dbReference type="PROSITE" id="PS01358"/>
    </source>
</evidence>
<gene>
    <name evidence="9" type="ORF">AYI68_g197</name>
</gene>
<feature type="domain" description="RanBP2-type" evidence="8">
    <location>
        <begin position="1567"/>
        <end position="1586"/>
    </location>
</feature>
<feature type="region of interest" description="Disordered" evidence="7">
    <location>
        <begin position="862"/>
        <end position="910"/>
    </location>
</feature>
<proteinExistence type="predicted"/>
<feature type="compositionally biased region" description="Polar residues" evidence="7">
    <location>
        <begin position="1619"/>
        <end position="1649"/>
    </location>
</feature>
<dbReference type="PROSITE" id="PS01358">
    <property type="entry name" value="ZF_RANBP2_1"/>
    <property type="match status" value="1"/>
</dbReference>
<feature type="compositionally biased region" description="Polar residues" evidence="7">
    <location>
        <begin position="3258"/>
        <end position="3267"/>
    </location>
</feature>
<dbReference type="SUPFAM" id="SSF117289">
    <property type="entry name" value="Nucleoporin domain"/>
    <property type="match status" value="1"/>
</dbReference>
<name>A0A1R0H903_9FUNG</name>
<keyword evidence="6" id="KW-0539">Nucleus</keyword>
<organism evidence="9 10">
    <name type="scientific">Smittium mucronatum</name>
    <dbReference type="NCBI Taxonomy" id="133383"/>
    <lineage>
        <taxon>Eukaryota</taxon>
        <taxon>Fungi</taxon>
        <taxon>Fungi incertae sedis</taxon>
        <taxon>Zoopagomycota</taxon>
        <taxon>Kickxellomycotina</taxon>
        <taxon>Harpellomycetes</taxon>
        <taxon>Harpellales</taxon>
        <taxon>Legeriomycetaceae</taxon>
        <taxon>Smittium</taxon>
    </lineage>
</organism>
<feature type="region of interest" description="Disordered" evidence="7">
    <location>
        <begin position="588"/>
        <end position="613"/>
    </location>
</feature>
<reference evidence="9 10" key="1">
    <citation type="journal article" date="2016" name="Mol. Biol. Evol.">
        <title>Genome-Wide Survey of Gut Fungi (Harpellales) Reveals the First Horizontally Transferred Ubiquitin Gene from a Mosquito Host.</title>
        <authorList>
            <person name="Wang Y."/>
            <person name="White M.M."/>
            <person name="Kvist S."/>
            <person name="Moncalvo J.M."/>
        </authorList>
    </citation>
    <scope>NUCLEOTIDE SEQUENCE [LARGE SCALE GENOMIC DNA]</scope>
    <source>
        <strain evidence="9 10">ALG-7-W6</strain>
    </source>
</reference>
<dbReference type="InterPro" id="IPR015943">
    <property type="entry name" value="WD40/YVTN_repeat-like_dom_sf"/>
</dbReference>
<dbReference type="GO" id="GO:0008270">
    <property type="term" value="F:zinc ion binding"/>
    <property type="evidence" value="ECO:0007669"/>
    <property type="project" value="UniProtKB-KW"/>
</dbReference>
<feature type="region of interest" description="Disordered" evidence="7">
    <location>
        <begin position="3107"/>
        <end position="3127"/>
    </location>
</feature>
<feature type="region of interest" description="Disordered" evidence="7">
    <location>
        <begin position="437"/>
        <end position="509"/>
    </location>
</feature>
<dbReference type="Pfam" id="PF16755">
    <property type="entry name" value="Beta-prop_NUP159_NUP214"/>
    <property type="match status" value="1"/>
</dbReference>
<feature type="region of interest" description="Disordered" evidence="7">
    <location>
        <begin position="2572"/>
        <end position="2603"/>
    </location>
</feature>
<evidence type="ECO:0000313" key="10">
    <source>
        <dbReference type="Proteomes" id="UP000187455"/>
    </source>
</evidence>
<evidence type="ECO:0000256" key="5">
    <source>
        <dbReference type="ARBA" id="ARBA00022833"/>
    </source>
</evidence>
<keyword evidence="10" id="KW-1185">Reference proteome</keyword>
<keyword evidence="3" id="KW-0479">Metal-binding</keyword>
<dbReference type="Gene3D" id="2.130.10.10">
    <property type="entry name" value="YVTN repeat-like/Quinoprotein amine dehydrogenase"/>
    <property type="match status" value="1"/>
</dbReference>
<evidence type="ECO:0000256" key="3">
    <source>
        <dbReference type="ARBA" id="ARBA00022723"/>
    </source>
</evidence>
<feature type="compositionally biased region" description="Polar residues" evidence="7">
    <location>
        <begin position="437"/>
        <end position="464"/>
    </location>
</feature>
<feature type="compositionally biased region" description="Polar residues" evidence="7">
    <location>
        <begin position="2589"/>
        <end position="2598"/>
    </location>
</feature>
<comment type="subcellular location">
    <subcellularLocation>
        <location evidence="1">Nucleus</location>
    </subcellularLocation>
</comment>
<feature type="region of interest" description="Disordered" evidence="7">
    <location>
        <begin position="701"/>
        <end position="738"/>
    </location>
</feature>
<feature type="region of interest" description="Disordered" evidence="7">
    <location>
        <begin position="1812"/>
        <end position="1904"/>
    </location>
</feature>
<evidence type="ECO:0000313" key="9">
    <source>
        <dbReference type="EMBL" id="OLY85603.1"/>
    </source>
</evidence>
<comment type="caution">
    <text evidence="9">The sequence shown here is derived from an EMBL/GenBank/DDBJ whole genome shotgun (WGS) entry which is preliminary data.</text>
</comment>
<feature type="compositionally biased region" description="Polar residues" evidence="7">
    <location>
        <begin position="895"/>
        <end position="905"/>
    </location>
</feature>
<dbReference type="GO" id="GO:0005634">
    <property type="term" value="C:nucleus"/>
    <property type="evidence" value="ECO:0007669"/>
    <property type="project" value="UniProtKB-SubCell"/>
</dbReference>
<sequence length="3290" mass="357278">MAISNKFGYTVIAEDRLLYFFLNRTAQESLNTIPVSLDEDSSQSFPTIQNPTVINLNLEQGSFITHVSLMGSEQNILISTNEGAILLFKSSEIQKILDTSTSKSTILNTRTKPTSICWSRKGKQLAVGSASNSIETYSISGDLKRMIQLPNKELSILSLCWMETYSFLSVSGKIPLNLKKPIDYDHSFSLTIVTQNNKKSALRFLTFDDPCPAWGLTNRGPQRYFCELFNYGADFECLIFISASASTDIATVGKVLSKGSDSDYEWKLLNLPENFRAILPFSKIDESSDTAPLGMAIDLTSKISLPPLRPDESDKPLHPVPILWILNTDGFLLSYNILNTVEADKHIKYSGILDQIPLLNNLSEASSISQDTPSSYPLPNNPIFGSGDFGKSLSITNPLPKNSTPLSNPSFFTKSEFGSSSFMSKMSKDSLVLSSTTPADSTEKIISSDSQNKLTSMNLPSNPSYIKPSFDHKNQQSTISSATQDHSDSSFNSSKITPDESSVLSSSKSSFGGNISKPTFGAPTFSQSSSQPVFGNSSFGQNKNSPVFGSSSFGTSAFGGSASGTSAFGGSVSVVSAFGSSTSGAPSFGGSSSAFGGSSSGVSAFGSSTSGTPSFGSSKFGASAFGGSVSGVSAFGSSTSGTPSFSGSKSGVSFSGSSAFGNSASANPVFGSSAFGKSSSGIPTFGTSAFKDPNSVNSAFGSSSFGPDSSQLKLASSASDQKKPQSAFGKSVSSTFNQESSVIETNLNSEISTVHPEKTLIQTNTKSSSLGNEAIAVETSKSNLGQGFLKPSFVDKKSTQDASSPKIELSSFGKLLASPNDNQSFIKPIENTIESPKSKFLSSNSQKPPSITQIIKDNNMSENQISGSLNSNSFNNPAKPTGSGSKVEFPETKSDSSPNLPQSNPVDIGKLSRENVFTKININDTISENNKDVSKIQVEGLKSTVPRKPASGSYSINLPTFEQGVKNTENKNEEISKKSTLQSASNLALANKNNEESINEERKIRLDTYLIIVKQFQSSCLNIDNEFKGLEIAVKKNKSLLENIGVDFSLVPIHNTDLKPLTTESPDLYFYSDQSIKNNLNLLKLGDRVEWNKIIGTMSITFEEATIRANNLKSHLNSLKNSFCWIEMRKDLFLVLFEKRKSLFFSKNPEFSAELDESYSPFFEYECDNKNKFKKVEHLTNVLESIIGIPSDILHQEFLDSQGGVIKSEILNNVYSQDLSVSFDDFVLNESNVVRTIDSILDIIRKKKNSFKTMIREISFLADSSSGITSKEGLFKKDLPIVTSAQSKVNFAGKPDIFYPSVYGTRSPNVRHLVPITSGKKNRSLSLQSHSKSSTAASNPIVNITPKDSNHSAHRKLDYFSELNSHFSSSDYLKFKKKRSLLMAQMKRSIGKVSVKDIKDYCVSEKNSQTSFISNSLNIPYKSGQSDTRPLFLDIDSLIKSLRTKFSYPNIDFDLESVLESKKNSNILNLSPHANLKHGLFTDGVPVQFNKSKKLKTPKIDVILNSLNNISIGDSSNFIRKLNFDNDPRFTVNREDNNYQSQIDALNLSSDLPDIQKSSKYSSDKYWCCKNCQSFNENSLNVCSACGCLNGSQLKDSTPISVNKQDLVHTAAGNPLNFNHNNTKISSNASPNPISTVSQSTFGISNTKQGPIKDFGYGKPDSRDLNGPPEPSVLFSKESSTITSMAPYKPLITNNKYDNISQIPGNDDSLSISSSNLDLGSKSTMNFNESSTNHSLSNVGDTPFTLINDQGVNKIPPFINNSSPLEPSSFNFGDAFKPEIKSNNNSNISKAKFQTEFSANLFKSGSHNSAFGYKSTSKSDSNTTDNSDEHDLYDFSHSNSSSVISTSESDPEYSDDSLGDHSFSSQNSDFIKSPALDPTSKGVDESSDGYYESDEDDNSHENIDGLSINLHVSPGGIPVHLDSKSTDPEASFHTKPSETILVSNLLEPSENISPIPPSDLFKFNDHKSDFSSITSPSENLNPSLNNSESIISSTLDSKSRLITLETQSINKSSSVSNGDLSTLPDLAVLETTPNDSAQIKVINPRVDERPNTIPVLASIDGIKEIGNDIKKVHLSPKLTHIDPEMTKSSAVSENILCTDASSVQSMIITKNIEDKISSENPSIIGSLVSNQSHPDNHSLKDVSLIGSTSNTSKPHLKSNCHTKDDSGILNANSNKILEFSGSHEDYVFRNYDDDPGIVNASNIEKFPSPPSLEPSTPLIPESQLSFLNLSSTNSLKNPIPSDLDFVKSSSNTSDSISGSKSSLSSPNFCKISDSRLNKIKTDFYLNDDSTSPTPDISNFSDLKSLEIALNGIPNSEISESLDKDSKITIPEQSFPPSITPKFSNSSQPAINNETSGLLSQNIIEEVSKPGLVITPSDDISAPSQIPVDSSLDDSLIGSSICDDAQDSSQFSDFVNLDSQPESLISKLLELEKNENDLCVYSNDEFSQINSNELANDAHNFLNNDKEISNDLESSQSPLITNFQLGDKIDSDSEVDGFLIVGPSLSDSESASSSINTQDSNNPPHICSNLAFLSSNPSEKNMSFNKESSHIPPPSVCVSEIGTDTEILNAIGSNLNLPNSEDMTSDKPNQRQSLPSSVGVSDLIGEASSNSNSGVFNSQLTEDGCFENKSSFSKNKYFIELPKSSPKSSFNLSDSDFNNSLAKPSVLNESSNNPLEDKLSTSISDLKKNLSFIDKDNFDTVNSPTTVYETQKSRNKSRENLSILISHSEKSICPIQNTSNIDNSDPMLNTDVKISSNHIIMSDLKQNTCDEKHTSYDYSESNDKDEISLLTQKTVICKPNLSSDIPPTSRPEEVFEDFSLVGIGSSFKDRPIVSSISVENESNDLPSEEIDNAKNFSSEKFNEKFHNQINATFSENLKYLDTSSIDNLKIDPSLNVAYDKDINHENGSDLHINKPKIFAKTHYQFPDIEPKQIDGLVIEDPSKILPHAKGQTKDTLVSKNSNFGISSDNSISFQSISKSIRPPSKKFMDIMPQKNSDSEVPNPHIVFKPSTFGNQFGVSNTKNPEILSQPLNLNENHLFTSPIIETKFGKNSFNIASNYPSSFSSFPHSHPTFGSGSLENPPNNRAGPSFAQSIPTFGSSGFGSFTLENTKPSTISGKPHQSENNLSGNNLKTIQSQLLDNSDSSSGKLKINDVQPISNSIKPFFNKLEKTSSETNDGAAFSTFVSTGISSPSSNGQLPSNPSDNSFNLFKPKNNVVFGQGSSFGESINSNSFGKPLADPIVFDQNSSKKKIDTEKFSSDTSRIFSKNNEFDTESESDPDLSGTSSSDDLY</sequence>
<feature type="compositionally biased region" description="Polar residues" evidence="7">
    <location>
        <begin position="862"/>
        <end position="884"/>
    </location>
</feature>
<feature type="compositionally biased region" description="Acidic residues" evidence="7">
    <location>
        <begin position="1885"/>
        <end position="1898"/>
    </location>
</feature>
<feature type="region of interest" description="Disordered" evidence="7">
    <location>
        <begin position="3244"/>
        <end position="3290"/>
    </location>
</feature>
<dbReference type="EMBL" id="LSSL01000059">
    <property type="protein sequence ID" value="OLY85603.1"/>
    <property type="molecule type" value="Genomic_DNA"/>
</dbReference>
<feature type="region of interest" description="Disordered" evidence="7">
    <location>
        <begin position="1619"/>
        <end position="1669"/>
    </location>
</feature>
<accession>A0A1R0H903</accession>
<evidence type="ECO:0000256" key="6">
    <source>
        <dbReference type="ARBA" id="ARBA00023242"/>
    </source>
</evidence>
<dbReference type="InterPro" id="IPR001876">
    <property type="entry name" value="Znf_RanBP2"/>
</dbReference>
<feature type="region of interest" description="Disordered" evidence="7">
    <location>
        <begin position="1321"/>
        <end position="1349"/>
    </location>
</feature>
<evidence type="ECO:0000256" key="7">
    <source>
        <dbReference type="SAM" id="MobiDB-lite"/>
    </source>
</evidence>
<evidence type="ECO:0000256" key="2">
    <source>
        <dbReference type="ARBA" id="ARBA00022448"/>
    </source>
</evidence>
<dbReference type="InterPro" id="IPR039462">
    <property type="entry name" value="Nup159/Nup146_N"/>
</dbReference>
<feature type="compositionally biased region" description="Polar residues" evidence="7">
    <location>
        <begin position="2572"/>
        <end position="2582"/>
    </location>
</feature>
<protein>
    <submittedName>
        <fullName evidence="9">Nucleoporin</fullName>
    </submittedName>
</protein>
<feature type="compositionally biased region" description="Polar residues" evidence="7">
    <location>
        <begin position="701"/>
        <end position="719"/>
    </location>
</feature>
<dbReference type="Proteomes" id="UP000187455">
    <property type="component" value="Unassembled WGS sequence"/>
</dbReference>
<dbReference type="OrthoDB" id="248320at2759"/>
<feature type="compositionally biased region" description="Low complexity" evidence="7">
    <location>
        <begin position="1324"/>
        <end position="1338"/>
    </location>
</feature>
<evidence type="ECO:0000256" key="4">
    <source>
        <dbReference type="ARBA" id="ARBA00022771"/>
    </source>
</evidence>
<keyword evidence="5" id="KW-0862">Zinc</keyword>
<feature type="compositionally biased region" description="Polar residues" evidence="7">
    <location>
        <begin position="475"/>
        <end position="500"/>
    </location>
</feature>
<feature type="compositionally biased region" description="Polar residues" evidence="7">
    <location>
        <begin position="3281"/>
        <end position="3290"/>
    </location>
</feature>
<feature type="compositionally biased region" description="Low complexity" evidence="7">
    <location>
        <begin position="1836"/>
        <end position="1848"/>
    </location>
</feature>
<evidence type="ECO:0000256" key="1">
    <source>
        <dbReference type="ARBA" id="ARBA00004123"/>
    </source>
</evidence>